<reference evidence="2" key="1">
    <citation type="submission" date="2021-01" db="EMBL/GenBank/DDBJ databases">
        <authorList>
            <person name="Corre E."/>
            <person name="Pelletier E."/>
            <person name="Niang G."/>
            <person name="Scheremetjew M."/>
            <person name="Finn R."/>
            <person name="Kale V."/>
            <person name="Holt S."/>
            <person name="Cochrane G."/>
            <person name="Meng A."/>
            <person name="Brown T."/>
            <person name="Cohen L."/>
        </authorList>
    </citation>
    <scope>NUCLEOTIDE SEQUENCE</scope>
    <source>
        <strain evidence="2">NY070348D</strain>
    </source>
</reference>
<gene>
    <name evidence="2" type="ORF">QSP1433_LOCUS14110</name>
</gene>
<feature type="transmembrane region" description="Helical" evidence="1">
    <location>
        <begin position="613"/>
        <end position="632"/>
    </location>
</feature>
<keyword evidence="1" id="KW-0472">Membrane</keyword>
<feature type="transmembrane region" description="Helical" evidence="1">
    <location>
        <begin position="357"/>
        <end position="377"/>
    </location>
</feature>
<name>A0A7S2SH59_9STRA</name>
<proteinExistence type="predicted"/>
<dbReference type="AlphaFoldDB" id="A0A7S2SH59"/>
<sequence>MPASVSSGDDSIGLDEFDDFKDDFGENGDIGLRLSDTGGENGDDTDFEGKRKVSLNGYVNKPGINLCMVLWVILSTTLLVYSHFGVSGVIMSNLGLFFRSRILQESPARHNVCSHTDSIKWSGVTIENTMSMLMSCNLEGSDACYTEETCVSNCVANKAGYTKGCGFCFANISKCTLAKCILNKACDSDKKITLKCKNCVKAKCFDEFRDCTGFHLDSKAINISNTDGFKGTPAQPVEHTNAPRTNGSVTTNSLEGCAALQPVYQVKFLEAVRKAWNGDARWLAAFLFVASGVWPYVKNALILLVWLRPIRAVTRRRILSWLSRLGRWSYVDIFIMILFNATLRIEKVSTSDVPFLILAFPQSGVYCFFIAATMSLIQAEWLQCKHDEYMVGVRAGASLFAGNSNGRLHSEWQSRALVKNVLHKAKLLDSHRGVLLFQCILPIICILVLIIGFFSFDTIQFTLGGMVAAFPGNNVYAYSARRIMDSVLSTQACKLHDRIGLGQILLYCAFLFGVLVLPLVICLLVLLQWFSRSQPIDCCRGETRRIFNQKVLERASAMRRVIHLCEAFVSLDVFIFSLVIVSMEVEKVVNAISSTGRAHVKPGTITMENTLGLGAYVLGFTIALLWIIQLALSLQGEANTNGSTDAKKYTTNFDDREFDLDSDNEDLHFSEKLSLLEEEE</sequence>
<dbReference type="Pfam" id="PF04403">
    <property type="entry name" value="PqiA"/>
    <property type="match status" value="1"/>
</dbReference>
<feature type="transmembrane region" description="Helical" evidence="1">
    <location>
        <begin position="504"/>
        <end position="527"/>
    </location>
</feature>
<evidence type="ECO:0000313" key="2">
    <source>
        <dbReference type="EMBL" id="CAD9700014.1"/>
    </source>
</evidence>
<evidence type="ECO:0000256" key="1">
    <source>
        <dbReference type="SAM" id="Phobius"/>
    </source>
</evidence>
<feature type="transmembrane region" description="Helical" evidence="1">
    <location>
        <begin position="328"/>
        <end position="345"/>
    </location>
</feature>
<dbReference type="InterPro" id="IPR007498">
    <property type="entry name" value="PqiA-like"/>
</dbReference>
<dbReference type="PANTHER" id="PTHR34730:SF1">
    <property type="entry name" value="PARAQUAT-INDUCIBLE PROTEIN A"/>
    <property type="match status" value="1"/>
</dbReference>
<keyword evidence="1" id="KW-0812">Transmembrane</keyword>
<feature type="transmembrane region" description="Helical" evidence="1">
    <location>
        <begin position="561"/>
        <end position="581"/>
    </location>
</feature>
<feature type="transmembrane region" description="Helical" evidence="1">
    <location>
        <begin position="282"/>
        <end position="307"/>
    </location>
</feature>
<feature type="transmembrane region" description="Helical" evidence="1">
    <location>
        <begin position="434"/>
        <end position="456"/>
    </location>
</feature>
<dbReference type="EMBL" id="HBHK01022196">
    <property type="protein sequence ID" value="CAD9700014.1"/>
    <property type="molecule type" value="Transcribed_RNA"/>
</dbReference>
<keyword evidence="1" id="KW-1133">Transmembrane helix</keyword>
<accession>A0A7S2SH59</accession>
<dbReference type="PANTHER" id="PTHR34730">
    <property type="entry name" value="UNNAMED PRODUCT"/>
    <property type="match status" value="1"/>
</dbReference>
<protein>
    <submittedName>
        <fullName evidence="2">Uncharacterized protein</fullName>
    </submittedName>
</protein>
<organism evidence="2">
    <name type="scientific">Mucochytrium quahogii</name>
    <dbReference type="NCBI Taxonomy" id="96639"/>
    <lineage>
        <taxon>Eukaryota</taxon>
        <taxon>Sar</taxon>
        <taxon>Stramenopiles</taxon>
        <taxon>Bigyra</taxon>
        <taxon>Labyrinthulomycetes</taxon>
        <taxon>Thraustochytrida</taxon>
        <taxon>Thraustochytriidae</taxon>
        <taxon>Mucochytrium</taxon>
    </lineage>
</organism>
<feature type="transmembrane region" description="Helical" evidence="1">
    <location>
        <begin position="64"/>
        <end position="84"/>
    </location>
</feature>